<dbReference type="Pfam" id="PF01590">
    <property type="entry name" value="GAF"/>
    <property type="match status" value="1"/>
</dbReference>
<dbReference type="Pfam" id="PF02743">
    <property type="entry name" value="dCache_1"/>
    <property type="match status" value="1"/>
</dbReference>
<dbReference type="SMART" id="SM00387">
    <property type="entry name" value="HATPase_c"/>
    <property type="match status" value="1"/>
</dbReference>
<keyword evidence="4" id="KW-1003">Cell membrane</keyword>
<dbReference type="SUPFAM" id="SSF103190">
    <property type="entry name" value="Sensory domain-like"/>
    <property type="match status" value="1"/>
</dbReference>
<dbReference type="SMART" id="SM00304">
    <property type="entry name" value="HAMP"/>
    <property type="match status" value="1"/>
</dbReference>
<dbReference type="EC" id="2.7.13.3" evidence="3"/>
<evidence type="ECO:0000256" key="8">
    <source>
        <dbReference type="ARBA" id="ARBA00022741"/>
    </source>
</evidence>
<organism evidence="16">
    <name type="scientific">uncultured Thermomicrobiales bacterium</name>
    <dbReference type="NCBI Taxonomy" id="1645740"/>
    <lineage>
        <taxon>Bacteria</taxon>
        <taxon>Pseudomonadati</taxon>
        <taxon>Thermomicrobiota</taxon>
        <taxon>Thermomicrobia</taxon>
        <taxon>Thermomicrobiales</taxon>
        <taxon>environmental samples</taxon>
    </lineage>
</organism>
<dbReference type="GO" id="GO:0007234">
    <property type="term" value="P:osmosensory signaling via phosphorelay pathway"/>
    <property type="evidence" value="ECO:0007669"/>
    <property type="project" value="TreeGrafter"/>
</dbReference>
<dbReference type="InterPro" id="IPR004358">
    <property type="entry name" value="Sig_transdc_His_kin-like_C"/>
</dbReference>
<keyword evidence="9" id="KW-0418">Kinase</keyword>
<evidence type="ECO:0000256" key="13">
    <source>
        <dbReference type="ARBA" id="ARBA00023136"/>
    </source>
</evidence>
<dbReference type="InterPro" id="IPR033479">
    <property type="entry name" value="dCache_1"/>
</dbReference>
<evidence type="ECO:0000256" key="3">
    <source>
        <dbReference type="ARBA" id="ARBA00012438"/>
    </source>
</evidence>
<evidence type="ECO:0000256" key="7">
    <source>
        <dbReference type="ARBA" id="ARBA00022692"/>
    </source>
</evidence>
<dbReference type="CDD" id="cd00082">
    <property type="entry name" value="HisKA"/>
    <property type="match status" value="1"/>
</dbReference>
<feature type="domain" description="HAMP" evidence="15">
    <location>
        <begin position="303"/>
        <end position="357"/>
    </location>
</feature>
<dbReference type="Gene3D" id="6.10.340.10">
    <property type="match status" value="1"/>
</dbReference>
<keyword evidence="11" id="KW-1133">Transmembrane helix</keyword>
<protein>
    <recommendedName>
        <fullName evidence="3">histidine kinase</fullName>
        <ecNumber evidence="3">2.7.13.3</ecNumber>
    </recommendedName>
</protein>
<dbReference type="Pfam" id="PF00512">
    <property type="entry name" value="HisKA"/>
    <property type="match status" value="1"/>
</dbReference>
<dbReference type="SMART" id="SM00388">
    <property type="entry name" value="HisKA"/>
    <property type="match status" value="1"/>
</dbReference>
<dbReference type="PANTHER" id="PTHR42878:SF7">
    <property type="entry name" value="SENSOR HISTIDINE KINASE GLRK"/>
    <property type="match status" value="1"/>
</dbReference>
<keyword evidence="10" id="KW-0067">ATP-binding</keyword>
<dbReference type="SUPFAM" id="SSF158472">
    <property type="entry name" value="HAMP domain-like"/>
    <property type="match status" value="1"/>
</dbReference>
<gene>
    <name evidence="16" type="ORF">AVDCRST_MAG88-73</name>
</gene>
<evidence type="ECO:0000256" key="4">
    <source>
        <dbReference type="ARBA" id="ARBA00022475"/>
    </source>
</evidence>
<evidence type="ECO:0000259" key="14">
    <source>
        <dbReference type="PROSITE" id="PS50109"/>
    </source>
</evidence>
<dbReference type="InterPro" id="IPR050351">
    <property type="entry name" value="BphY/WalK/GraS-like"/>
</dbReference>
<keyword evidence="13" id="KW-0472">Membrane</keyword>
<dbReference type="InterPro" id="IPR003018">
    <property type="entry name" value="GAF"/>
</dbReference>
<dbReference type="InterPro" id="IPR003660">
    <property type="entry name" value="HAMP_dom"/>
</dbReference>
<evidence type="ECO:0000256" key="9">
    <source>
        <dbReference type="ARBA" id="ARBA00022777"/>
    </source>
</evidence>
<dbReference type="Gene3D" id="3.30.450.40">
    <property type="match status" value="1"/>
</dbReference>
<evidence type="ECO:0000259" key="15">
    <source>
        <dbReference type="PROSITE" id="PS50885"/>
    </source>
</evidence>
<sequence>MIRQRSIGTDLAALTVVTLLPLLALGAYLSYRNVQDERAAIQATALRQARETAQRADELILDTHFLLTGLARTPTLREGDATQSRALLQEVKRSFPYYDDLFVVNAAGVVSASAAGPSGEDADVAGQSYFQHGIRDNGAVISDVLFSRTTGRPVVVIGEPIRAGDGGQAIGILAAALDLIRLQEWLDNRELLPGTTITVVDNQQGRVLARSLDPEAWIGRTLADVPVVRAAIEQDEGIVEGANVDGIARLNGFATAQRVPWSVLVGIPRDAVFAPLAAEIRLTLVRLGLVILATVALALVVGRRIVRPLQALTMGAGLIAGGNLAHRIAVRGRTGDEVAQLGGAMNRMADELVGSIEAHRRAQERLEAAVTQVGRALTSAIEPIALLTPLVEASVALARADAGLLAFRDGTPPITAGDGTGGAPSLLATLAPRCARAADATDGAASEALAALGMRECLTVAVRARDEELGTLLVMRRAAVPFDPADERLLRAFADQAAVAIEQAHLRTRVAQAEAVRELHRLQTDFLTTASHELRAPIAGIKSYAEVLLRDDLRLDAATRRDCLTGINRLADRLAAQVRAFFDAMRAGEGRFVLRREPVDLEGAAAAVVQSFAAHAPGHRFRLTVAPELPPALADPERVEDVFTNLLDNAVKYSPDGGLVEVTINVEHGVRDDDGKEPMLLVAVGDEGIGVPPEERERIFERFYRLDRLIARHAGGAGLGLFLCRAYVGAMGGRIWVAGRPGGGSSFRFTLPAAPLSRAGGAARPAGRDPEVAAR</sequence>
<dbReference type="InterPro" id="IPR003594">
    <property type="entry name" value="HATPase_dom"/>
</dbReference>
<dbReference type="GO" id="GO:0000156">
    <property type="term" value="F:phosphorelay response regulator activity"/>
    <property type="evidence" value="ECO:0007669"/>
    <property type="project" value="TreeGrafter"/>
</dbReference>
<dbReference type="CDD" id="cd00075">
    <property type="entry name" value="HATPase"/>
    <property type="match status" value="1"/>
</dbReference>
<dbReference type="FunFam" id="3.30.565.10:FF:000006">
    <property type="entry name" value="Sensor histidine kinase WalK"/>
    <property type="match status" value="1"/>
</dbReference>
<keyword evidence="6" id="KW-0808">Transferase</keyword>
<dbReference type="GO" id="GO:0000155">
    <property type="term" value="F:phosphorelay sensor kinase activity"/>
    <property type="evidence" value="ECO:0007669"/>
    <property type="project" value="InterPro"/>
</dbReference>
<feature type="domain" description="Histidine kinase" evidence="14">
    <location>
        <begin position="529"/>
        <end position="755"/>
    </location>
</feature>
<evidence type="ECO:0000256" key="11">
    <source>
        <dbReference type="ARBA" id="ARBA00022989"/>
    </source>
</evidence>
<accession>A0A6J4U9M1</accession>
<name>A0A6J4U9M1_9BACT</name>
<comment type="subcellular location">
    <subcellularLocation>
        <location evidence="2">Cell membrane</location>
        <topology evidence="2">Multi-pass membrane protein</topology>
    </subcellularLocation>
</comment>
<dbReference type="PROSITE" id="PS50885">
    <property type="entry name" value="HAMP"/>
    <property type="match status" value="1"/>
</dbReference>
<dbReference type="SMART" id="SM00065">
    <property type="entry name" value="GAF"/>
    <property type="match status" value="1"/>
</dbReference>
<dbReference type="Pfam" id="PF02518">
    <property type="entry name" value="HATPase_c"/>
    <property type="match status" value="1"/>
</dbReference>
<dbReference type="EMBL" id="CADCWM010000028">
    <property type="protein sequence ID" value="CAA9541796.1"/>
    <property type="molecule type" value="Genomic_DNA"/>
</dbReference>
<dbReference type="GO" id="GO:0030295">
    <property type="term" value="F:protein kinase activator activity"/>
    <property type="evidence" value="ECO:0007669"/>
    <property type="project" value="TreeGrafter"/>
</dbReference>
<dbReference type="InterPro" id="IPR029016">
    <property type="entry name" value="GAF-like_dom_sf"/>
</dbReference>
<dbReference type="InterPro" id="IPR029151">
    <property type="entry name" value="Sensor-like_sf"/>
</dbReference>
<dbReference type="GO" id="GO:0005886">
    <property type="term" value="C:plasma membrane"/>
    <property type="evidence" value="ECO:0007669"/>
    <property type="project" value="UniProtKB-SubCell"/>
</dbReference>
<dbReference type="PRINTS" id="PR00344">
    <property type="entry name" value="BCTRLSENSOR"/>
</dbReference>
<dbReference type="AlphaFoldDB" id="A0A6J4U9M1"/>
<dbReference type="SUPFAM" id="SSF55874">
    <property type="entry name" value="ATPase domain of HSP90 chaperone/DNA topoisomerase II/histidine kinase"/>
    <property type="match status" value="1"/>
</dbReference>
<reference evidence="16" key="1">
    <citation type="submission" date="2020-02" db="EMBL/GenBank/DDBJ databases">
        <authorList>
            <person name="Meier V. D."/>
        </authorList>
    </citation>
    <scope>NUCLEOTIDE SEQUENCE</scope>
    <source>
        <strain evidence="16">AVDCRST_MAG88</strain>
    </source>
</reference>
<dbReference type="SUPFAM" id="SSF55781">
    <property type="entry name" value="GAF domain-like"/>
    <property type="match status" value="1"/>
</dbReference>
<comment type="catalytic activity">
    <reaction evidence="1">
        <text>ATP + protein L-histidine = ADP + protein N-phospho-L-histidine.</text>
        <dbReference type="EC" id="2.7.13.3"/>
    </reaction>
</comment>
<evidence type="ECO:0000256" key="6">
    <source>
        <dbReference type="ARBA" id="ARBA00022679"/>
    </source>
</evidence>
<keyword evidence="8" id="KW-0547">Nucleotide-binding</keyword>
<evidence type="ECO:0000256" key="1">
    <source>
        <dbReference type="ARBA" id="ARBA00000085"/>
    </source>
</evidence>
<dbReference type="CDD" id="cd06225">
    <property type="entry name" value="HAMP"/>
    <property type="match status" value="1"/>
</dbReference>
<dbReference type="PROSITE" id="PS50109">
    <property type="entry name" value="HIS_KIN"/>
    <property type="match status" value="1"/>
</dbReference>
<dbReference type="Pfam" id="PF00672">
    <property type="entry name" value="HAMP"/>
    <property type="match status" value="1"/>
</dbReference>
<dbReference type="Gene3D" id="3.30.565.10">
    <property type="entry name" value="Histidine kinase-like ATPase, C-terminal domain"/>
    <property type="match status" value="1"/>
</dbReference>
<dbReference type="PANTHER" id="PTHR42878">
    <property type="entry name" value="TWO-COMPONENT HISTIDINE KINASE"/>
    <property type="match status" value="1"/>
</dbReference>
<dbReference type="Gene3D" id="3.30.450.20">
    <property type="entry name" value="PAS domain"/>
    <property type="match status" value="2"/>
</dbReference>
<dbReference type="CDD" id="cd12915">
    <property type="entry name" value="PDC2_DGC_like"/>
    <property type="match status" value="1"/>
</dbReference>
<proteinExistence type="predicted"/>
<dbReference type="SUPFAM" id="SSF47384">
    <property type="entry name" value="Homodimeric domain of signal transducing histidine kinase"/>
    <property type="match status" value="1"/>
</dbReference>
<evidence type="ECO:0000256" key="5">
    <source>
        <dbReference type="ARBA" id="ARBA00022553"/>
    </source>
</evidence>
<evidence type="ECO:0000256" key="10">
    <source>
        <dbReference type="ARBA" id="ARBA00022840"/>
    </source>
</evidence>
<dbReference type="GO" id="GO:0005524">
    <property type="term" value="F:ATP binding"/>
    <property type="evidence" value="ECO:0007669"/>
    <property type="project" value="UniProtKB-KW"/>
</dbReference>
<dbReference type="InterPro" id="IPR005467">
    <property type="entry name" value="His_kinase_dom"/>
</dbReference>
<evidence type="ECO:0000256" key="12">
    <source>
        <dbReference type="ARBA" id="ARBA00023012"/>
    </source>
</evidence>
<dbReference type="InterPro" id="IPR003661">
    <property type="entry name" value="HisK_dim/P_dom"/>
</dbReference>
<keyword evidence="12" id="KW-0902">Two-component regulatory system</keyword>
<evidence type="ECO:0000313" key="16">
    <source>
        <dbReference type="EMBL" id="CAA9541796.1"/>
    </source>
</evidence>
<evidence type="ECO:0000256" key="2">
    <source>
        <dbReference type="ARBA" id="ARBA00004651"/>
    </source>
</evidence>
<keyword evidence="5" id="KW-0597">Phosphoprotein</keyword>
<dbReference type="InterPro" id="IPR036097">
    <property type="entry name" value="HisK_dim/P_sf"/>
</dbReference>
<dbReference type="Gene3D" id="1.10.287.130">
    <property type="match status" value="1"/>
</dbReference>
<dbReference type="InterPro" id="IPR036890">
    <property type="entry name" value="HATPase_C_sf"/>
</dbReference>
<keyword evidence="7" id="KW-0812">Transmembrane</keyword>
<dbReference type="CDD" id="cd12914">
    <property type="entry name" value="PDC1_DGC_like"/>
    <property type="match status" value="1"/>
</dbReference>